<reference evidence="1 2" key="1">
    <citation type="journal article" date="2013" name="Genome Biol.">
        <title>The genome sequence of the most widely cultivated cacao type and its use to identify candidate genes regulating pod color.</title>
        <authorList>
            <person name="Motamayor J.C."/>
            <person name="Mockaitis K."/>
            <person name="Schmutz J."/>
            <person name="Haiminen N."/>
            <person name="Iii D.L."/>
            <person name="Cornejo O."/>
            <person name="Findley S.D."/>
            <person name="Zheng P."/>
            <person name="Utro F."/>
            <person name="Royaert S."/>
            <person name="Saski C."/>
            <person name="Jenkins J."/>
            <person name="Podicheti R."/>
            <person name="Zhao M."/>
            <person name="Scheffler B.E."/>
            <person name="Stack J.C."/>
            <person name="Feltus F.A."/>
            <person name="Mustiga G.M."/>
            <person name="Amores F."/>
            <person name="Phillips W."/>
            <person name="Marelli J.P."/>
            <person name="May G.D."/>
            <person name="Shapiro H."/>
            <person name="Ma J."/>
            <person name="Bustamante C.D."/>
            <person name="Schnell R.J."/>
            <person name="Main D."/>
            <person name="Gilbert D."/>
            <person name="Parida L."/>
            <person name="Kuhn D.N."/>
        </authorList>
    </citation>
    <scope>NUCLEOTIDE SEQUENCE [LARGE SCALE GENOMIC DNA]</scope>
    <source>
        <strain evidence="2">cv. Matina 1-6</strain>
    </source>
</reference>
<evidence type="ECO:0000313" key="2">
    <source>
        <dbReference type="Proteomes" id="UP000026915"/>
    </source>
</evidence>
<evidence type="ECO:0000313" key="1">
    <source>
        <dbReference type="EMBL" id="EOY20600.1"/>
    </source>
</evidence>
<sequence>MYRMINHLLDTYMRVVWSRITCVTRMEVLVGLHCDTFDVNTPLMDDLEYISSLGATIFSGMQSGDVYAMWLMQVKRFYLINFSIQTDEGSFFQDAYIFTNT</sequence>
<keyword evidence="2" id="KW-1185">Reference proteome</keyword>
<dbReference type="AlphaFoldDB" id="A0A061FTC4"/>
<dbReference type="Gramene" id="EOY20600">
    <property type="protein sequence ID" value="EOY20600"/>
    <property type="gene ID" value="TCM_011978"/>
</dbReference>
<dbReference type="HOGENOM" id="CLU_2296787_0_0_1"/>
<gene>
    <name evidence="1" type="ORF">TCM_011978</name>
</gene>
<dbReference type="InParanoid" id="A0A061FTC4"/>
<name>A0A061FTC4_THECC</name>
<proteinExistence type="predicted"/>
<dbReference type="EMBL" id="CM001881">
    <property type="protein sequence ID" value="EOY20600.1"/>
    <property type="molecule type" value="Genomic_DNA"/>
</dbReference>
<organism evidence="1 2">
    <name type="scientific">Theobroma cacao</name>
    <name type="common">Cacao</name>
    <name type="synonym">Cocoa</name>
    <dbReference type="NCBI Taxonomy" id="3641"/>
    <lineage>
        <taxon>Eukaryota</taxon>
        <taxon>Viridiplantae</taxon>
        <taxon>Streptophyta</taxon>
        <taxon>Embryophyta</taxon>
        <taxon>Tracheophyta</taxon>
        <taxon>Spermatophyta</taxon>
        <taxon>Magnoliopsida</taxon>
        <taxon>eudicotyledons</taxon>
        <taxon>Gunneridae</taxon>
        <taxon>Pentapetalae</taxon>
        <taxon>rosids</taxon>
        <taxon>malvids</taxon>
        <taxon>Malvales</taxon>
        <taxon>Malvaceae</taxon>
        <taxon>Byttnerioideae</taxon>
        <taxon>Theobroma</taxon>
    </lineage>
</organism>
<protein>
    <submittedName>
        <fullName evidence="1">Uncharacterized protein</fullName>
    </submittedName>
</protein>
<dbReference type="Proteomes" id="UP000026915">
    <property type="component" value="Chromosome 3"/>
</dbReference>
<accession>A0A061FTC4</accession>